<dbReference type="SMART" id="SM00382">
    <property type="entry name" value="AAA"/>
    <property type="match status" value="1"/>
</dbReference>
<dbReference type="RefSeq" id="WP_378296504.1">
    <property type="nucleotide sequence ID" value="NZ_JBHTJA010000004.1"/>
</dbReference>
<comment type="caution">
    <text evidence="2">The sequence shown here is derived from an EMBL/GenBank/DDBJ whole genome shotgun (WGS) entry which is preliminary data.</text>
</comment>
<feature type="domain" description="AAA+ ATPase" evidence="1">
    <location>
        <begin position="517"/>
        <end position="708"/>
    </location>
</feature>
<gene>
    <name evidence="2" type="ORF">ACFQ11_04510</name>
</gene>
<dbReference type="Pfam" id="PF07728">
    <property type="entry name" value="AAA_5"/>
    <property type="match status" value="1"/>
</dbReference>
<reference evidence="3" key="1">
    <citation type="journal article" date="2019" name="Int. J. Syst. Evol. Microbiol.">
        <title>The Global Catalogue of Microorganisms (GCM) 10K type strain sequencing project: providing services to taxonomists for standard genome sequencing and annotation.</title>
        <authorList>
            <consortium name="The Broad Institute Genomics Platform"/>
            <consortium name="The Broad Institute Genome Sequencing Center for Infectious Disease"/>
            <person name="Wu L."/>
            <person name="Ma J."/>
        </authorList>
    </citation>
    <scope>NUCLEOTIDE SEQUENCE [LARGE SCALE GENOMIC DNA]</scope>
    <source>
        <strain evidence="3">JCM 31202</strain>
    </source>
</reference>
<accession>A0ABW3EM18</accession>
<dbReference type="InterPro" id="IPR011704">
    <property type="entry name" value="ATPase_dyneun-rel_AAA"/>
</dbReference>
<dbReference type="PANTHER" id="PTHR37291:SF1">
    <property type="entry name" value="TYPE IV METHYL-DIRECTED RESTRICTION ENZYME ECOKMCRB SUBUNIT"/>
    <property type="match status" value="1"/>
</dbReference>
<evidence type="ECO:0000313" key="2">
    <source>
        <dbReference type="EMBL" id="MFD0899639.1"/>
    </source>
</evidence>
<dbReference type="SUPFAM" id="SSF52540">
    <property type="entry name" value="P-loop containing nucleoside triphosphate hydrolases"/>
    <property type="match status" value="1"/>
</dbReference>
<name>A0ABW3EM18_9ACTN</name>
<evidence type="ECO:0000259" key="1">
    <source>
        <dbReference type="SMART" id="SM00382"/>
    </source>
</evidence>
<keyword evidence="3" id="KW-1185">Reference proteome</keyword>
<dbReference type="InterPro" id="IPR052934">
    <property type="entry name" value="Methyl-DNA_Rec/Restrict_Enz"/>
</dbReference>
<dbReference type="InterPro" id="IPR027417">
    <property type="entry name" value="P-loop_NTPase"/>
</dbReference>
<dbReference type="EMBL" id="JBHTJA010000004">
    <property type="protein sequence ID" value="MFD0899639.1"/>
    <property type="molecule type" value="Genomic_DNA"/>
</dbReference>
<dbReference type="InterPro" id="IPR003593">
    <property type="entry name" value="AAA+_ATPase"/>
</dbReference>
<proteinExistence type="predicted"/>
<evidence type="ECO:0000313" key="3">
    <source>
        <dbReference type="Proteomes" id="UP001596972"/>
    </source>
</evidence>
<organism evidence="2 3">
    <name type="scientific">Actinomadura sediminis</name>
    <dbReference type="NCBI Taxonomy" id="1038904"/>
    <lineage>
        <taxon>Bacteria</taxon>
        <taxon>Bacillati</taxon>
        <taxon>Actinomycetota</taxon>
        <taxon>Actinomycetes</taxon>
        <taxon>Streptosporangiales</taxon>
        <taxon>Thermomonosporaceae</taxon>
        <taxon>Actinomadura</taxon>
    </lineage>
</organism>
<dbReference type="PANTHER" id="PTHR37291">
    <property type="entry name" value="5-METHYLCYTOSINE-SPECIFIC RESTRICTION ENZYME B"/>
    <property type="match status" value="1"/>
</dbReference>
<dbReference type="Gene3D" id="3.40.50.300">
    <property type="entry name" value="P-loop containing nucleotide triphosphate hydrolases"/>
    <property type="match status" value="1"/>
</dbReference>
<sequence length="822" mass="91436">MRPIVSIKKEAANGHKIVHYDGQLYELTPSPGEVICAAGGGTALHHRRDCTHIAGTENGWRIYFDTDGDLWLRLLESGSAEEPDKRREFAARANLFNGKNFPVDRVCGTCALVQVGISGVQPPKKPLSTALAEFDRHALAERVEQTRREIDEVVSRFPLDDWPSMPLDRYALGTPVSKESFCYSMEFGTTALCSMKGGSANKHLIYRRKSDESWHFGAAYDDEQEAWEKVRAGFVEAFGYAATGDIAEIDGIEALRSGPALTAKAVSCYFPDVILPVTSRDHVRAFVHHLSGDDVSSLDAFAAHRRLKELVEADVRFDGWHPYEIGIFLYDWADPRPASTTVLKVAPGDKAKYWDDCLTGRYICVGWDDVGDLTTFVSEDEFRQKFEEVYGDHYKGHKSKISAKANELWRLYQLQPGDLVVANQGKSKVLAVGTVTQDGYRWRPERAEYRHTVAVDWDTSYEQTLAEPYNAWGTVTVAKVKTDLWKTIAAGMAKPTRPATAVRSEPLFEKLSALLARKGQAVLYGPPGTGKTYASLRFALWWLATQMPDLGLDPVAGYGTAEFRQALDALTDRGHLTQVTFHPAYGYEDFIEGYRPDGAGGEGLRLALRDGIFMKVCEQAARTPERPFLVLIDEINRGDVPKILGELITLLEPDKRGLHVTLPTGRRFAVPSNVRVLGTMNTADRSIRLLDSALRRRFAFHELLPDADDVLYGQKVGDLDLGLLLRELNRRVVAELGRERQIGHSFFLSGGQAVDDPGELADVIRTEVMPLLQEYAYDDYSLLARFLGERIVDVRGHTVADLSDDELVDALSAEFGAAVGDQ</sequence>
<dbReference type="Proteomes" id="UP001596972">
    <property type="component" value="Unassembled WGS sequence"/>
</dbReference>
<protein>
    <submittedName>
        <fullName evidence="2">AAA family ATPase</fullName>
    </submittedName>
</protein>